<dbReference type="PROSITE" id="PS50011">
    <property type="entry name" value="PROTEIN_KINASE_DOM"/>
    <property type="match status" value="1"/>
</dbReference>
<dbReference type="Pfam" id="PF07161">
    <property type="entry name" value="LppX_LprAFG"/>
    <property type="match status" value="1"/>
</dbReference>
<dbReference type="FunFam" id="1.10.510.10:FF:000021">
    <property type="entry name" value="Serine/threonine protein kinase"/>
    <property type="match status" value="1"/>
</dbReference>
<evidence type="ECO:0000256" key="3">
    <source>
        <dbReference type="ARBA" id="ARBA00012513"/>
    </source>
</evidence>
<evidence type="ECO:0000256" key="7">
    <source>
        <dbReference type="ARBA" id="ARBA00022692"/>
    </source>
</evidence>
<evidence type="ECO:0000256" key="4">
    <source>
        <dbReference type="ARBA" id="ARBA00022475"/>
    </source>
</evidence>
<dbReference type="GO" id="GO:0080090">
    <property type="term" value="P:regulation of primary metabolic process"/>
    <property type="evidence" value="ECO:0007669"/>
    <property type="project" value="UniProtKB-ARBA"/>
</dbReference>
<evidence type="ECO:0000256" key="5">
    <source>
        <dbReference type="ARBA" id="ARBA00022527"/>
    </source>
</evidence>
<dbReference type="PANTHER" id="PTHR43289">
    <property type="entry name" value="MITOGEN-ACTIVATED PROTEIN KINASE KINASE KINASE 20-RELATED"/>
    <property type="match status" value="1"/>
</dbReference>
<keyword evidence="6" id="KW-0808">Transferase</keyword>
<dbReference type="GO" id="GO:0004674">
    <property type="term" value="F:protein serine/threonine kinase activity"/>
    <property type="evidence" value="ECO:0007669"/>
    <property type="project" value="UniProtKB-KW"/>
</dbReference>
<dbReference type="EMBL" id="BLKZ01000001">
    <property type="protein sequence ID" value="GFG92135.1"/>
    <property type="molecule type" value="Genomic_DNA"/>
</dbReference>
<comment type="caution">
    <text evidence="20">The sequence shown here is derived from an EMBL/GenBank/DDBJ whole genome shotgun (WGS) entry which is preliminary data.</text>
</comment>
<evidence type="ECO:0000256" key="9">
    <source>
        <dbReference type="ARBA" id="ARBA00022741"/>
    </source>
</evidence>
<dbReference type="Gene3D" id="2.50.20.20">
    <property type="match status" value="1"/>
</dbReference>
<gene>
    <name evidence="20" type="ORF">MBOU_41770</name>
</gene>
<dbReference type="InterPro" id="IPR017441">
    <property type="entry name" value="Protein_kinase_ATP_BS"/>
</dbReference>
<dbReference type="Gene3D" id="3.30.200.20">
    <property type="entry name" value="Phosphorylase Kinase, domain 1"/>
    <property type="match status" value="1"/>
</dbReference>
<keyword evidence="8" id="KW-0732">Signal</keyword>
<evidence type="ECO:0000256" key="17">
    <source>
        <dbReference type="SAM" id="MobiDB-lite"/>
    </source>
</evidence>
<proteinExistence type="inferred from homology"/>
<keyword evidence="10" id="KW-0418">Kinase</keyword>
<keyword evidence="4" id="KW-1003">Cell membrane</keyword>
<keyword evidence="21" id="KW-1185">Reference proteome</keyword>
<protein>
    <recommendedName>
        <fullName evidence="3">non-specific serine/threonine protein kinase</fullName>
        <ecNumber evidence="3">2.7.11.1</ecNumber>
    </recommendedName>
</protein>
<keyword evidence="9 16" id="KW-0547">Nucleotide-binding</keyword>
<accession>A0A7I9YU25</accession>
<evidence type="ECO:0000256" key="8">
    <source>
        <dbReference type="ARBA" id="ARBA00022729"/>
    </source>
</evidence>
<feature type="transmembrane region" description="Helical" evidence="18">
    <location>
        <begin position="370"/>
        <end position="392"/>
    </location>
</feature>
<evidence type="ECO:0000256" key="15">
    <source>
        <dbReference type="ARBA" id="ARBA00023288"/>
    </source>
</evidence>
<evidence type="ECO:0000256" key="1">
    <source>
        <dbReference type="ARBA" id="ARBA00004162"/>
    </source>
</evidence>
<name>A0A7I9YU25_MYCBU</name>
<dbReference type="Gene3D" id="1.10.510.10">
    <property type="entry name" value="Transferase(Phosphotransferase) domain 1"/>
    <property type="match status" value="1"/>
</dbReference>
<sequence>MKGGPFGRYRLQELLGHGGMGEVWRAYDTATKRVVAIKVLPEHLARDGEFQRRFRREAEAAARISNPHIIPIHDYGEINGRLYVNMRLIEGRDLAEVLRRGPLEPGRAVRIIEQVASALHAAHRTGLVHRDVKPSNVLIDEDDFAYLIDFGIARALDETRLTSTGGLVGTMLYMAPERLGKDPAEDARADIYALACVLYECLTGEPPFDAANMAGLVLAHVNTPPPRPSVGRPAVPAEFDQIIRKGMAKDPNQRYVTTIELARAAHDAVITFVSDPMSATEIAPQRSAAGDSTSPPDQTLPAEKPLPPRGIMPTSAPTLPATPSVPLPSNSSVHGPTRRDPNALTLPDSTRRPEADASSPFTRSSTRRRAAIFTVLTFLGVVAVIFVSSAVVGNQRAPGPSPGADFDAPATVKQAADVMSKVTGMHVSLTVEGAVPNLAVTKLDGDVSSTPQTTATGTATLTVGRSNVDSKFVYVDNHLYSDVADPGKHFTDYGIGASICDVSTLLDPNRGLANILEHLQNPAVAGSEDINGVATNKITGKSNNDDVATLAGSRLNAADAPPTPTNVWIASDGSYQLVKIEFTPVQDGTMTMTMSEWGKEVTANRPPF</sequence>
<dbReference type="GO" id="GO:0005886">
    <property type="term" value="C:plasma membrane"/>
    <property type="evidence" value="ECO:0007669"/>
    <property type="project" value="UniProtKB-SubCell"/>
</dbReference>
<dbReference type="PROSITE" id="PS00108">
    <property type="entry name" value="PROTEIN_KINASE_ST"/>
    <property type="match status" value="1"/>
</dbReference>
<dbReference type="CDD" id="cd14014">
    <property type="entry name" value="STKc_PknB_like"/>
    <property type="match status" value="1"/>
</dbReference>
<evidence type="ECO:0000256" key="12">
    <source>
        <dbReference type="ARBA" id="ARBA00022989"/>
    </source>
</evidence>
<evidence type="ECO:0000313" key="21">
    <source>
        <dbReference type="Proteomes" id="UP000465360"/>
    </source>
</evidence>
<evidence type="ECO:0000256" key="14">
    <source>
        <dbReference type="ARBA" id="ARBA00023139"/>
    </source>
</evidence>
<keyword evidence="11 16" id="KW-0067">ATP-binding</keyword>
<comment type="subcellular location">
    <subcellularLocation>
        <location evidence="1">Cell membrane</location>
        <topology evidence="1">Single-pass membrane protein</topology>
    </subcellularLocation>
</comment>
<keyword evidence="5" id="KW-0723">Serine/threonine-protein kinase</keyword>
<feature type="region of interest" description="Disordered" evidence="17">
    <location>
        <begin position="283"/>
        <end position="364"/>
    </location>
</feature>
<dbReference type="SUPFAM" id="SSF56112">
    <property type="entry name" value="Protein kinase-like (PK-like)"/>
    <property type="match status" value="1"/>
</dbReference>
<comment type="similarity">
    <text evidence="2">Belongs to the LppX/LprAFG lipoprotein family.</text>
</comment>
<dbReference type="InterPro" id="IPR008271">
    <property type="entry name" value="Ser/Thr_kinase_AS"/>
</dbReference>
<keyword evidence="7 18" id="KW-0812">Transmembrane</keyword>
<dbReference type="PROSITE" id="PS00107">
    <property type="entry name" value="PROTEIN_KINASE_ATP"/>
    <property type="match status" value="1"/>
</dbReference>
<dbReference type="Proteomes" id="UP000465360">
    <property type="component" value="Unassembled WGS sequence"/>
</dbReference>
<dbReference type="InterPro" id="IPR009830">
    <property type="entry name" value="LppX/LprAFG"/>
</dbReference>
<feature type="compositionally biased region" description="Low complexity" evidence="17">
    <location>
        <begin position="313"/>
        <end position="329"/>
    </location>
</feature>
<dbReference type="RefSeq" id="WP_163716195.1">
    <property type="nucleotide sequence ID" value="NZ_BLKZ01000001.1"/>
</dbReference>
<dbReference type="InterPro" id="IPR000719">
    <property type="entry name" value="Prot_kinase_dom"/>
</dbReference>
<keyword evidence="12 18" id="KW-1133">Transmembrane helix</keyword>
<keyword evidence="13 18" id="KW-0472">Membrane</keyword>
<organism evidence="20 21">
    <name type="scientific">Mycobacterium bourgelatii</name>
    <dbReference type="NCBI Taxonomy" id="1273442"/>
    <lineage>
        <taxon>Bacteria</taxon>
        <taxon>Bacillati</taxon>
        <taxon>Actinomycetota</taxon>
        <taxon>Actinomycetes</taxon>
        <taxon>Mycobacteriales</taxon>
        <taxon>Mycobacteriaceae</taxon>
        <taxon>Mycobacterium</taxon>
    </lineage>
</organism>
<feature type="binding site" evidence="16">
    <location>
        <position position="38"/>
    </location>
    <ligand>
        <name>ATP</name>
        <dbReference type="ChEBI" id="CHEBI:30616"/>
    </ligand>
</feature>
<dbReference type="EC" id="2.7.11.1" evidence="3"/>
<dbReference type="InterPro" id="IPR029046">
    <property type="entry name" value="LolA/LolB/LppX"/>
</dbReference>
<evidence type="ECO:0000313" key="20">
    <source>
        <dbReference type="EMBL" id="GFG92135.1"/>
    </source>
</evidence>
<evidence type="ECO:0000256" key="18">
    <source>
        <dbReference type="SAM" id="Phobius"/>
    </source>
</evidence>
<keyword evidence="14" id="KW-0564">Palmitate</keyword>
<evidence type="ECO:0000259" key="19">
    <source>
        <dbReference type="PROSITE" id="PS50011"/>
    </source>
</evidence>
<dbReference type="AlphaFoldDB" id="A0A7I9YU25"/>
<evidence type="ECO:0000256" key="6">
    <source>
        <dbReference type="ARBA" id="ARBA00022679"/>
    </source>
</evidence>
<reference evidence="20 21" key="1">
    <citation type="journal article" date="2019" name="Emerg. Microbes Infect.">
        <title>Comprehensive subspecies identification of 175 nontuberculous mycobacteria species based on 7547 genomic profiles.</title>
        <authorList>
            <person name="Matsumoto Y."/>
            <person name="Kinjo T."/>
            <person name="Motooka D."/>
            <person name="Nabeya D."/>
            <person name="Jung N."/>
            <person name="Uechi K."/>
            <person name="Horii T."/>
            <person name="Iida T."/>
            <person name="Fujita J."/>
            <person name="Nakamura S."/>
        </authorList>
    </citation>
    <scope>NUCLEOTIDE SEQUENCE [LARGE SCALE GENOMIC DNA]</scope>
    <source>
        <strain evidence="20 21">JCM 30725</strain>
    </source>
</reference>
<feature type="domain" description="Protein kinase" evidence="19">
    <location>
        <begin position="9"/>
        <end position="269"/>
    </location>
</feature>
<dbReference type="SMART" id="SM00220">
    <property type="entry name" value="S_TKc"/>
    <property type="match status" value="1"/>
</dbReference>
<evidence type="ECO:0000256" key="11">
    <source>
        <dbReference type="ARBA" id="ARBA00022840"/>
    </source>
</evidence>
<dbReference type="InterPro" id="IPR011009">
    <property type="entry name" value="Kinase-like_dom_sf"/>
</dbReference>
<evidence type="ECO:0000256" key="10">
    <source>
        <dbReference type="ARBA" id="ARBA00022777"/>
    </source>
</evidence>
<dbReference type="SUPFAM" id="SSF89392">
    <property type="entry name" value="Prokaryotic lipoproteins and lipoprotein localization factors"/>
    <property type="match status" value="1"/>
</dbReference>
<evidence type="ECO:0000256" key="13">
    <source>
        <dbReference type="ARBA" id="ARBA00023136"/>
    </source>
</evidence>
<evidence type="ECO:0000256" key="16">
    <source>
        <dbReference type="PROSITE-ProRule" id="PRU10141"/>
    </source>
</evidence>
<keyword evidence="15" id="KW-0449">Lipoprotein</keyword>
<evidence type="ECO:0000256" key="2">
    <source>
        <dbReference type="ARBA" id="ARBA00009194"/>
    </source>
</evidence>
<dbReference type="CDD" id="cd16334">
    <property type="entry name" value="LppX-like"/>
    <property type="match status" value="1"/>
</dbReference>
<dbReference type="GO" id="GO:0005524">
    <property type="term" value="F:ATP binding"/>
    <property type="evidence" value="ECO:0007669"/>
    <property type="project" value="UniProtKB-UniRule"/>
</dbReference>
<dbReference type="Pfam" id="PF00069">
    <property type="entry name" value="Pkinase"/>
    <property type="match status" value="1"/>
</dbReference>
<dbReference type="PANTHER" id="PTHR43289:SF6">
    <property type="entry name" value="SERINE_THREONINE-PROTEIN KINASE NEKL-3"/>
    <property type="match status" value="1"/>
</dbReference>